<keyword evidence="3 7" id="KW-0645">Protease</keyword>
<comment type="similarity">
    <text evidence="2 7">Belongs to the peptidase C19 family.</text>
</comment>
<dbReference type="Proteomes" id="UP000355283">
    <property type="component" value="Unassembled WGS sequence"/>
</dbReference>
<dbReference type="InterPro" id="IPR018200">
    <property type="entry name" value="USP_CS"/>
</dbReference>
<dbReference type="GO" id="GO:0004843">
    <property type="term" value="F:cysteine-type deubiquitinase activity"/>
    <property type="evidence" value="ECO:0007669"/>
    <property type="project" value="UniProtKB-UniRule"/>
</dbReference>
<evidence type="ECO:0000313" key="11">
    <source>
        <dbReference type="Proteomes" id="UP000355283"/>
    </source>
</evidence>
<name>A0A4D9D7K4_9STRA</name>
<reference evidence="10 11" key="1">
    <citation type="submission" date="2019-01" db="EMBL/GenBank/DDBJ databases">
        <title>Nuclear Genome Assembly of the Microalgal Biofuel strain Nannochloropsis salina CCMP1776.</title>
        <authorList>
            <person name="Hovde B."/>
        </authorList>
    </citation>
    <scope>NUCLEOTIDE SEQUENCE [LARGE SCALE GENOMIC DNA]</scope>
    <source>
        <strain evidence="10 11">CCMP1776</strain>
    </source>
</reference>
<dbReference type="PROSITE" id="PS00973">
    <property type="entry name" value="USP_2"/>
    <property type="match status" value="1"/>
</dbReference>
<evidence type="ECO:0000259" key="9">
    <source>
        <dbReference type="PROSITE" id="PS50235"/>
    </source>
</evidence>
<feature type="region of interest" description="Disordered" evidence="8">
    <location>
        <begin position="320"/>
        <end position="382"/>
    </location>
</feature>
<keyword evidence="5 7" id="KW-0378">Hydrolase</keyword>
<feature type="compositionally biased region" description="Pro residues" evidence="8">
    <location>
        <begin position="561"/>
        <end position="571"/>
    </location>
</feature>
<keyword evidence="6 7" id="KW-0788">Thiol protease</keyword>
<feature type="domain" description="USP" evidence="9">
    <location>
        <begin position="86"/>
        <end position="861"/>
    </location>
</feature>
<evidence type="ECO:0000313" key="10">
    <source>
        <dbReference type="EMBL" id="TFJ85445.1"/>
    </source>
</evidence>
<evidence type="ECO:0000256" key="2">
    <source>
        <dbReference type="ARBA" id="ARBA00009085"/>
    </source>
</evidence>
<dbReference type="InterPro" id="IPR028889">
    <property type="entry name" value="USP"/>
</dbReference>
<comment type="catalytic activity">
    <reaction evidence="1 7">
        <text>Thiol-dependent hydrolysis of ester, thioester, amide, peptide and isopeptide bonds formed by the C-terminal Gly of ubiquitin (a 76-residue protein attached to proteins as an intracellular targeting signal).</text>
        <dbReference type="EC" id="3.4.19.12"/>
    </reaction>
</comment>
<keyword evidence="4 7" id="KW-0833">Ubl conjugation pathway</keyword>
<proteinExistence type="inferred from homology"/>
<dbReference type="EC" id="3.4.19.12" evidence="7"/>
<dbReference type="InterPro" id="IPR038765">
    <property type="entry name" value="Papain-like_cys_pep_sf"/>
</dbReference>
<organism evidence="10 11">
    <name type="scientific">Nannochloropsis salina CCMP1776</name>
    <dbReference type="NCBI Taxonomy" id="1027361"/>
    <lineage>
        <taxon>Eukaryota</taxon>
        <taxon>Sar</taxon>
        <taxon>Stramenopiles</taxon>
        <taxon>Ochrophyta</taxon>
        <taxon>Eustigmatophyceae</taxon>
        <taxon>Eustigmatales</taxon>
        <taxon>Monodopsidaceae</taxon>
        <taxon>Microchloropsis</taxon>
        <taxon>Microchloropsis salina</taxon>
    </lineage>
</organism>
<gene>
    <name evidence="10" type="ORF">NSK_002955</name>
</gene>
<dbReference type="EMBL" id="SDOX01000011">
    <property type="protein sequence ID" value="TFJ85445.1"/>
    <property type="molecule type" value="Genomic_DNA"/>
</dbReference>
<dbReference type="AlphaFoldDB" id="A0A4D9D7K4"/>
<dbReference type="Gene3D" id="3.90.70.10">
    <property type="entry name" value="Cysteine proteinases"/>
    <property type="match status" value="2"/>
</dbReference>
<feature type="compositionally biased region" description="Low complexity" evidence="8">
    <location>
        <begin position="769"/>
        <end position="783"/>
    </location>
</feature>
<dbReference type="InterPro" id="IPR001394">
    <property type="entry name" value="Peptidase_C19_UCH"/>
</dbReference>
<evidence type="ECO:0000256" key="8">
    <source>
        <dbReference type="SAM" id="MobiDB-lite"/>
    </source>
</evidence>
<evidence type="ECO:0000256" key="5">
    <source>
        <dbReference type="ARBA" id="ARBA00022801"/>
    </source>
</evidence>
<evidence type="ECO:0000256" key="1">
    <source>
        <dbReference type="ARBA" id="ARBA00000707"/>
    </source>
</evidence>
<dbReference type="InterPro" id="IPR050185">
    <property type="entry name" value="Ub_carboxyl-term_hydrolase"/>
</dbReference>
<dbReference type="GO" id="GO:0016579">
    <property type="term" value="P:protein deubiquitination"/>
    <property type="evidence" value="ECO:0007669"/>
    <property type="project" value="InterPro"/>
</dbReference>
<evidence type="ECO:0000256" key="7">
    <source>
        <dbReference type="RuleBase" id="RU366025"/>
    </source>
</evidence>
<evidence type="ECO:0000256" key="6">
    <source>
        <dbReference type="ARBA" id="ARBA00022807"/>
    </source>
</evidence>
<sequence>MQAVGTDRAGGRGEGDLLVLEVPMEVAGEEGLSWPRTNLMARLKEQERVRGGQATSSLPPRPPSPSSLPPSFSSAAAFGQGGAGLVGLHNLGNTCFLNAPLQCLSHTPILTEYFLSRAYLRDVNLHNILGTQGRCAQLYATLLQELWAKTGGVPRSVNPRAIRDLIGTQGLFTGHDQHDAQELLAFLLSTLSEDLNRVKKKIYIEQPDSDGRPDHELADIWWHNHFKRELSLVAALFTGQYKTTTACPTCNYVSARFEPFTVLQLPLPNETHRNISVLYVPADQEAQTPVHLSVQVSKQGSMADVKEAVIALLHKDGVQSTLRGKKRDDNGSSTAPNGEHRRIGTTDKHVSSGNGSSKSDHKSKETTSSYGRENGHGASFTHLPAHPLHAEDLILADVRGSVVTTVVPGEYAVSRCGAFRDRDPLLYCYEVAPLLPSSSPAPSRGASLAPCFYLPVLHRTFTRRYGPYFVNPYEVRPFGTPLLFRVEMEEELEGGPEGGVEDEGSEDRGWERKTLTGLELYETIHSKMCRLLHGWPPPTLSIPPEERMETTAAELGTGSALPPPRSPPPALKPSSITEESVCGGEIPRPWGFRLRLVTTEGSTCCRCAWKESCLGCLIPASPDYVLTLHVGEAVAVDWHVSVVKEHMHVPTLVASQVHPSLLRHRREEAKGLSLQACLDVCMREEALADEVYCSRCKAHQSGARRKEELWRLPPLLIIHLKRFQFTQQSRRKLNARVRFPLDDLDLAPYLASAATAGSGHAGKEHVSKASHSSSSLNAPPSPTPSLASAGSSCCLSSASSSRYTLYAIIHHVGALQAGHYVSTIRVNQGGKWYCFNDARVEEVPAEELVNPSAYILFYIRKDMARLSFPEVYPMLDKLTARGRNGGLMGFTAGGKEEEMRAHSMTEEEMDKYLKRRDTPSKCNVM</sequence>
<comment type="caution">
    <text evidence="10">The sequence shown here is derived from an EMBL/GenBank/DDBJ whole genome shotgun (WGS) entry which is preliminary data.</text>
</comment>
<protein>
    <recommendedName>
        <fullName evidence="7">Ubiquitin carboxyl-terminal hydrolase</fullName>
        <ecNumber evidence="7">3.4.19.12</ecNumber>
    </recommendedName>
</protein>
<keyword evidence="11" id="KW-1185">Reference proteome</keyword>
<dbReference type="PROSITE" id="PS50235">
    <property type="entry name" value="USP_3"/>
    <property type="match status" value="1"/>
</dbReference>
<dbReference type="OrthoDB" id="191686at2759"/>
<dbReference type="PANTHER" id="PTHR21646">
    <property type="entry name" value="UBIQUITIN CARBOXYL-TERMINAL HYDROLASE"/>
    <property type="match status" value="1"/>
</dbReference>
<feature type="region of interest" description="Disordered" evidence="8">
    <location>
        <begin position="760"/>
        <end position="783"/>
    </location>
</feature>
<dbReference type="PANTHER" id="PTHR21646:SF24">
    <property type="entry name" value="UBIQUITIN CARBOXYL-TERMINAL HYDROLASE"/>
    <property type="match status" value="1"/>
</dbReference>
<evidence type="ECO:0000256" key="3">
    <source>
        <dbReference type="ARBA" id="ARBA00022670"/>
    </source>
</evidence>
<dbReference type="PROSITE" id="PS00972">
    <property type="entry name" value="USP_1"/>
    <property type="match status" value="1"/>
</dbReference>
<feature type="region of interest" description="Disordered" evidence="8">
    <location>
        <begin position="47"/>
        <end position="73"/>
    </location>
</feature>
<dbReference type="Pfam" id="PF00443">
    <property type="entry name" value="UCH"/>
    <property type="match status" value="1"/>
</dbReference>
<accession>A0A4D9D7K4</accession>
<dbReference type="SUPFAM" id="SSF54001">
    <property type="entry name" value="Cysteine proteinases"/>
    <property type="match status" value="1"/>
</dbReference>
<feature type="compositionally biased region" description="Basic and acidic residues" evidence="8">
    <location>
        <begin position="338"/>
        <end position="350"/>
    </location>
</feature>
<dbReference type="GO" id="GO:0006508">
    <property type="term" value="P:proteolysis"/>
    <property type="evidence" value="ECO:0007669"/>
    <property type="project" value="UniProtKB-KW"/>
</dbReference>
<evidence type="ECO:0000256" key="4">
    <source>
        <dbReference type="ARBA" id="ARBA00022786"/>
    </source>
</evidence>
<feature type="compositionally biased region" description="Pro residues" evidence="8">
    <location>
        <begin position="59"/>
        <end position="68"/>
    </location>
</feature>
<feature type="region of interest" description="Disordered" evidence="8">
    <location>
        <begin position="550"/>
        <end position="576"/>
    </location>
</feature>